<evidence type="ECO:0000313" key="2">
    <source>
        <dbReference type="EMBL" id="GAJ06877.1"/>
    </source>
</evidence>
<gene>
    <name evidence="2" type="ORF">S12H4_43305</name>
</gene>
<dbReference type="EMBL" id="BARW01026567">
    <property type="protein sequence ID" value="GAJ06877.1"/>
    <property type="molecule type" value="Genomic_DNA"/>
</dbReference>
<name>X1UTD0_9ZZZZ</name>
<keyword evidence="1" id="KW-1133">Transmembrane helix</keyword>
<protein>
    <submittedName>
        <fullName evidence="2">Uncharacterized protein</fullName>
    </submittedName>
</protein>
<dbReference type="Gene3D" id="2.60.120.380">
    <property type="match status" value="1"/>
</dbReference>
<organism evidence="2">
    <name type="scientific">marine sediment metagenome</name>
    <dbReference type="NCBI Taxonomy" id="412755"/>
    <lineage>
        <taxon>unclassified sequences</taxon>
        <taxon>metagenomes</taxon>
        <taxon>ecological metagenomes</taxon>
    </lineage>
</organism>
<comment type="caution">
    <text evidence="2">The sequence shown here is derived from an EMBL/GenBank/DDBJ whole genome shotgun (WGS) entry which is preliminary data.</text>
</comment>
<accession>X1UTD0</accession>
<proteinExistence type="predicted"/>
<keyword evidence="1" id="KW-0472">Membrane</keyword>
<reference evidence="2" key="1">
    <citation type="journal article" date="2014" name="Front. Microbiol.">
        <title>High frequency of phylogenetically diverse reductive dehalogenase-homologous genes in deep subseafloor sedimentary metagenomes.</title>
        <authorList>
            <person name="Kawai M."/>
            <person name="Futagami T."/>
            <person name="Toyoda A."/>
            <person name="Takaki Y."/>
            <person name="Nishi S."/>
            <person name="Hori S."/>
            <person name="Arai W."/>
            <person name="Tsubouchi T."/>
            <person name="Morono Y."/>
            <person name="Uchiyama I."/>
            <person name="Ito T."/>
            <person name="Fujiyama A."/>
            <person name="Inagaki F."/>
            <person name="Takami H."/>
        </authorList>
    </citation>
    <scope>NUCLEOTIDE SEQUENCE</scope>
    <source>
        <strain evidence="2">Expedition CK06-06</strain>
    </source>
</reference>
<feature type="transmembrane region" description="Helical" evidence="1">
    <location>
        <begin position="135"/>
        <end position="155"/>
    </location>
</feature>
<sequence>CVYYSYLNSSNIMYPGINQATNLKLSQGSELPLNQERHTEYINTEENNYYITVPEGNIYIKVTWGTAQNMDLRLSVYSDQSYSDLLASSDNPGEEDEFIELYIEEEMTIYIQLLANSGSGYFNILVYDDTYIDPLIIIIIIVVPIIGIVTGIIVFRKRPEKGEFRYYRSKI</sequence>
<feature type="non-terminal residue" evidence="2">
    <location>
        <position position="1"/>
    </location>
</feature>
<dbReference type="AlphaFoldDB" id="X1UTD0"/>
<keyword evidence="1" id="KW-0812">Transmembrane</keyword>
<evidence type="ECO:0000256" key="1">
    <source>
        <dbReference type="SAM" id="Phobius"/>
    </source>
</evidence>